<feature type="region of interest" description="Disordered" evidence="1">
    <location>
        <begin position="252"/>
        <end position="284"/>
    </location>
</feature>
<sequence length="365" mass="42411">MELQGCNTFRVLLVKICSSLAETKEKIVANLENFAYDPYNYTYLRQTIYYTVDEDEYDAIIAKQSEEFGDFIEDDDGLGYRDDGEEEDWTRHGLPTSSDESDGDMRPKRRKTVEKKEKEPRPKKPNSSLTAAAEMMGKQRLSSMFTSPVFNKSRDGDKAKGLSCDSIVDDVIAEFVPDEADRERRMRAQPARSFVPITGVKSERVREAVHVDGEAWAWVGFGCWIDWRWRRDEMVAGDGVLRWLQREEEDERSRERERDRAARREGGRERERVLKKKEKNKKNREKIKIKIENEGHNSHFGSFWTCYMRIRENNDYSVNYAIGSFYYLCNASNKEVIMKPEVIDVMNSISQAASVSFSILAEAFL</sequence>
<dbReference type="InterPro" id="IPR042462">
    <property type="entry name" value="ARMC7"/>
</dbReference>
<dbReference type="GO" id="GO:0003887">
    <property type="term" value="F:DNA-directed DNA polymerase activity"/>
    <property type="evidence" value="ECO:0007669"/>
    <property type="project" value="UniProtKB-KW"/>
</dbReference>
<keyword evidence="3" id="KW-0548">Nucleotidyltransferase</keyword>
<feature type="compositionally biased region" description="Basic residues" evidence="1">
    <location>
        <begin position="273"/>
        <end position="284"/>
    </location>
</feature>
<dbReference type="InterPro" id="IPR024647">
    <property type="entry name" value="DNA_pol_a_cat_su_N"/>
</dbReference>
<dbReference type="Proteomes" id="UP000238479">
    <property type="component" value="Chromosome 4"/>
</dbReference>
<evidence type="ECO:0000313" key="3">
    <source>
        <dbReference type="EMBL" id="PRQ36707.1"/>
    </source>
</evidence>
<feature type="region of interest" description="Disordered" evidence="1">
    <location>
        <begin position="72"/>
        <end position="130"/>
    </location>
</feature>
<gene>
    <name evidence="3" type="ORF">RchiOBHm_Chr4g0394581</name>
</gene>
<keyword evidence="4" id="KW-1185">Reference proteome</keyword>
<evidence type="ECO:0000259" key="2">
    <source>
        <dbReference type="Pfam" id="PF12254"/>
    </source>
</evidence>
<accession>A0A2P6QRC9</accession>
<organism evidence="3 4">
    <name type="scientific">Rosa chinensis</name>
    <name type="common">China rose</name>
    <dbReference type="NCBI Taxonomy" id="74649"/>
    <lineage>
        <taxon>Eukaryota</taxon>
        <taxon>Viridiplantae</taxon>
        <taxon>Streptophyta</taxon>
        <taxon>Embryophyta</taxon>
        <taxon>Tracheophyta</taxon>
        <taxon>Spermatophyta</taxon>
        <taxon>Magnoliopsida</taxon>
        <taxon>eudicotyledons</taxon>
        <taxon>Gunneridae</taxon>
        <taxon>Pentapetalae</taxon>
        <taxon>rosids</taxon>
        <taxon>fabids</taxon>
        <taxon>Rosales</taxon>
        <taxon>Rosaceae</taxon>
        <taxon>Rosoideae</taxon>
        <taxon>Rosoideae incertae sedis</taxon>
        <taxon>Rosa</taxon>
    </lineage>
</organism>
<dbReference type="PANTHER" id="PTHR46263">
    <property type="entry name" value="ARMADILLO REPEAT-CONTAINING PROTEIN 7"/>
    <property type="match status" value="1"/>
</dbReference>
<evidence type="ECO:0000313" key="4">
    <source>
        <dbReference type="Proteomes" id="UP000238479"/>
    </source>
</evidence>
<comment type="caution">
    <text evidence="3">The sequence shown here is derived from an EMBL/GenBank/DDBJ whole genome shotgun (WGS) entry which is preliminary data.</text>
</comment>
<feature type="compositionally biased region" description="Basic and acidic residues" evidence="1">
    <location>
        <begin position="252"/>
        <end position="272"/>
    </location>
</feature>
<dbReference type="Gramene" id="PRQ36707">
    <property type="protein sequence ID" value="PRQ36707"/>
    <property type="gene ID" value="RchiOBHm_Chr4g0394581"/>
</dbReference>
<dbReference type="EMBL" id="PDCK01000042">
    <property type="protein sequence ID" value="PRQ36707.1"/>
    <property type="molecule type" value="Genomic_DNA"/>
</dbReference>
<reference evidence="3 4" key="1">
    <citation type="journal article" date="2018" name="Nat. Genet.">
        <title>The Rosa genome provides new insights in the design of modern roses.</title>
        <authorList>
            <person name="Bendahmane M."/>
        </authorList>
    </citation>
    <scope>NUCLEOTIDE SEQUENCE [LARGE SCALE GENOMIC DNA]</scope>
    <source>
        <strain evidence="4">cv. Old Blush</strain>
    </source>
</reference>
<proteinExistence type="predicted"/>
<dbReference type="Pfam" id="PF12254">
    <property type="entry name" value="DNA_pol_alpha_N"/>
    <property type="match status" value="1"/>
</dbReference>
<keyword evidence="3" id="KW-0808">Transferase</keyword>
<dbReference type="PANTHER" id="PTHR46263:SF1">
    <property type="entry name" value="ARMADILLO REPEAT-CONTAINING PROTEIN 7"/>
    <property type="match status" value="1"/>
</dbReference>
<protein>
    <submittedName>
        <fullName evidence="3">Putative DNA-directed DNA polymerase</fullName>
        <ecNumber evidence="3">2.7.7.7</ecNumber>
    </submittedName>
</protein>
<feature type="compositionally biased region" description="Acidic residues" evidence="1">
    <location>
        <begin position="72"/>
        <end position="88"/>
    </location>
</feature>
<name>A0A2P6QRC9_ROSCH</name>
<keyword evidence="3" id="KW-0239">DNA-directed DNA polymerase</keyword>
<dbReference type="STRING" id="74649.A0A2P6QRC9"/>
<dbReference type="EC" id="2.7.7.7" evidence="3"/>
<dbReference type="AlphaFoldDB" id="A0A2P6QRC9"/>
<evidence type="ECO:0000256" key="1">
    <source>
        <dbReference type="SAM" id="MobiDB-lite"/>
    </source>
</evidence>
<feature type="domain" description="DNA polymerase alpha catalytic subunit N-terminal" evidence="2">
    <location>
        <begin position="44"/>
        <end position="89"/>
    </location>
</feature>